<comment type="caution">
    <text evidence="2">The sequence shown here is derived from an EMBL/GenBank/DDBJ whole genome shotgun (WGS) entry which is preliminary data.</text>
</comment>
<proteinExistence type="predicted"/>
<name>A0A0F9QRW0_9ZZZZ</name>
<evidence type="ECO:0000313" key="2">
    <source>
        <dbReference type="EMBL" id="KKN39737.1"/>
    </source>
</evidence>
<feature type="region of interest" description="Disordered" evidence="1">
    <location>
        <begin position="609"/>
        <end position="634"/>
    </location>
</feature>
<accession>A0A0F9QRW0</accession>
<organism evidence="2">
    <name type="scientific">marine sediment metagenome</name>
    <dbReference type="NCBI Taxonomy" id="412755"/>
    <lineage>
        <taxon>unclassified sequences</taxon>
        <taxon>metagenomes</taxon>
        <taxon>ecological metagenomes</taxon>
    </lineage>
</organism>
<protein>
    <submittedName>
        <fullName evidence="2">Uncharacterized protein</fullName>
    </submittedName>
</protein>
<gene>
    <name evidence="2" type="ORF">LCGC14_0740510</name>
</gene>
<sequence length="644" mass="71763">MVIDTDYPFKVPSELDIREIYNTVVETWKERNRFINDVREMLAGKNEIEAPKNTSYKIRTVHTHLLGAIANEKLSRYQHIPNIQIVPTVADEGDRNEARGISDRLENATRVAMFEMERSGEGDSWGKCLADAIMLDMGVEKIERAPAAFWPELFKEDEDGNPTHPYEDEDAIDNYKKGLGFPIRATYVPLERFLPIFEGSTAIETFEVEQRSLRSILRNSLFKRGHEALGRFSRGTDGGLGTLVTILHYCNQTHYAYFAVPPGTTGTSKWPMPDMAIGGPPILLHSYEHGLGRVIYNMVDGRFGGWRSSENKIENVIRAMMEINQRADEVMSQALTNVRATHWPTMIMTIDPQMRGTAAGGTVRKPTIKEGEDIIMFKGEELRRTIEDNADPMVQWILEQFESRINTLGGSNALFGGREPGVDTGFHQNLQITQAEHLDEKLEQHISFGAAQRATLMYSHIKVMDKEGGPGRVWVNRVEEDKAGKTSQYLSIRAKDLSPMPVIDAQVRKPRPVDMSAAFRVATQASDDRNGKGALIPDEQIKSEILGRQDIRGEEKLIFIESMKRGLLIEGVIGQRVTELVGLKLLKANTPELDPNSLGDADAALTDAITPRNPGAELPSGQPEGQNQPEAQDGFAVAQAITAG</sequence>
<reference evidence="2" key="1">
    <citation type="journal article" date="2015" name="Nature">
        <title>Complex archaea that bridge the gap between prokaryotes and eukaryotes.</title>
        <authorList>
            <person name="Spang A."/>
            <person name="Saw J.H."/>
            <person name="Jorgensen S.L."/>
            <person name="Zaremba-Niedzwiedzka K."/>
            <person name="Martijn J."/>
            <person name="Lind A.E."/>
            <person name="van Eijk R."/>
            <person name="Schleper C."/>
            <person name="Guy L."/>
            <person name="Ettema T.J."/>
        </authorList>
    </citation>
    <scope>NUCLEOTIDE SEQUENCE</scope>
</reference>
<evidence type="ECO:0000256" key="1">
    <source>
        <dbReference type="SAM" id="MobiDB-lite"/>
    </source>
</evidence>
<dbReference type="AlphaFoldDB" id="A0A0F9QRW0"/>
<dbReference type="EMBL" id="LAZR01001746">
    <property type="protein sequence ID" value="KKN39737.1"/>
    <property type="molecule type" value="Genomic_DNA"/>
</dbReference>